<proteinExistence type="predicted"/>
<keyword evidence="3" id="KW-1185">Reference proteome</keyword>
<dbReference type="AlphaFoldDB" id="A0A0F6SRP8"/>
<evidence type="ECO:0000313" key="2">
    <source>
        <dbReference type="EMBL" id="AKF28334.1"/>
    </source>
</evidence>
<dbReference type="RefSeq" id="WP_003860269.1">
    <property type="nucleotide sequence ID" value="NZ_CP011309.1"/>
</dbReference>
<dbReference type="PANTHER" id="PTHR43677:SF1">
    <property type="entry name" value="ACRYLYL-COA REDUCTASE ACUI-RELATED"/>
    <property type="match status" value="1"/>
</dbReference>
<dbReference type="PATRIC" id="fig|92706.3.peg.2672"/>
<dbReference type="Gene3D" id="3.90.180.10">
    <property type="entry name" value="Medium-chain alcohol dehydrogenases, catalytic domain"/>
    <property type="match status" value="1"/>
</dbReference>
<dbReference type="PANTHER" id="PTHR43677">
    <property type="entry name" value="SHORT-CHAIN DEHYDROGENASE/REDUCTASE"/>
    <property type="match status" value="1"/>
</dbReference>
<dbReference type="Pfam" id="PF08240">
    <property type="entry name" value="ADH_N"/>
    <property type="match status" value="1"/>
</dbReference>
<organism evidence="2 3">
    <name type="scientific">[Brevibacterium] flavum</name>
    <dbReference type="NCBI Taxonomy" id="92706"/>
    <lineage>
        <taxon>Bacteria</taxon>
        <taxon>Bacillati</taxon>
        <taxon>Actinomycetota</taxon>
        <taxon>Actinomycetes</taxon>
        <taxon>Mycobacteriales</taxon>
        <taxon>Corynebacteriaceae</taxon>
        <taxon>Corynebacterium</taxon>
    </lineage>
</organism>
<dbReference type="InterPro" id="IPR013149">
    <property type="entry name" value="ADH-like_C"/>
</dbReference>
<dbReference type="InterPro" id="IPR014188">
    <property type="entry name" value="Acrylyl-CoA_reductase_AcuI"/>
</dbReference>
<reference evidence="2 3" key="1">
    <citation type="submission" date="2015-04" db="EMBL/GenBank/DDBJ databases">
        <title>Complete Genome Sequence of Brevibacterium flavum ATCC 15168.</title>
        <authorList>
            <person name="Ahn J."/>
            <person name="Park G."/>
            <person name="Jeon W."/>
            <person name="Jang Y."/>
            <person name="Jang M."/>
            <person name="Lee H."/>
            <person name="Lee H."/>
        </authorList>
    </citation>
    <scope>NUCLEOTIDE SEQUENCE [LARGE SCALE GENOMIC DNA]</scope>
    <source>
        <strain evidence="2 3">ATCC 15168</strain>
    </source>
</reference>
<dbReference type="NCBIfam" id="TIGR02823">
    <property type="entry name" value="oxido_YhdH"/>
    <property type="match status" value="1"/>
</dbReference>
<dbReference type="HOGENOM" id="CLU_026673_26_3_11"/>
<dbReference type="SMART" id="SM00829">
    <property type="entry name" value="PKS_ER"/>
    <property type="match status" value="1"/>
</dbReference>
<dbReference type="InterPro" id="IPR013154">
    <property type="entry name" value="ADH-like_N"/>
</dbReference>
<dbReference type="Proteomes" id="UP000034037">
    <property type="component" value="Chromosome"/>
</dbReference>
<protein>
    <submittedName>
        <fullName evidence="2">NADPH:quinone dehydrogenase</fullName>
    </submittedName>
</protein>
<feature type="domain" description="Enoyl reductase (ER)" evidence="1">
    <location>
        <begin position="31"/>
        <end position="337"/>
    </location>
</feature>
<name>A0A0F6SRP8_9CORY</name>
<accession>A0A0F6SRP8</accession>
<dbReference type="EMBL" id="CP011309">
    <property type="protein sequence ID" value="AKF28334.1"/>
    <property type="molecule type" value="Genomic_DNA"/>
</dbReference>
<gene>
    <name evidence="2" type="ORF">YH66_12735</name>
</gene>
<dbReference type="InterPro" id="IPR011032">
    <property type="entry name" value="GroES-like_sf"/>
</dbReference>
<dbReference type="InterPro" id="IPR036291">
    <property type="entry name" value="NAD(P)-bd_dom_sf"/>
</dbReference>
<evidence type="ECO:0000259" key="1">
    <source>
        <dbReference type="SMART" id="SM00829"/>
    </source>
</evidence>
<dbReference type="SUPFAM" id="SSF51735">
    <property type="entry name" value="NAD(P)-binding Rossmann-fold domains"/>
    <property type="match status" value="1"/>
</dbReference>
<dbReference type="Pfam" id="PF00107">
    <property type="entry name" value="ADH_zinc_N"/>
    <property type="match status" value="1"/>
</dbReference>
<dbReference type="InterPro" id="IPR051397">
    <property type="entry name" value="Zn-ADH-like_protein"/>
</dbReference>
<dbReference type="SUPFAM" id="SSF50129">
    <property type="entry name" value="GroES-like"/>
    <property type="match status" value="1"/>
</dbReference>
<dbReference type="GO" id="GO:0043957">
    <property type="term" value="F:acryloyl-CoA reductase (NADPH) activity"/>
    <property type="evidence" value="ECO:0007669"/>
    <property type="project" value="TreeGrafter"/>
</dbReference>
<sequence>MNPAHIFSEGPINSVVLSQDEDGNFTTSYQDTFSDPSFLGEGDVLIEVGWSSLNYKDAMALKGDKGVVRTVPLIPGIDVVGTVIESADPRFGRGDEVVLNGAGLGENRHGGFTQRLKVPSEPLLHIPFNFSAQQVGALGTAGFTAALSVNALVDQGIKPEDGEILVTGSTGGVGSIALHLLNKLGYTTVAVTGRREAHAEYLTSLGASDIIDRAELSEKGRPLQKGRWAGVVDSVGSHTLVNAIAQTKWGGIVTACGMAQGPDLPGTVLPFILRGVHLVGINSVDAPRELRRRAWALLSEHLDTAVLDDMTTVIDVKDVAQAGEDLMAGKLHGRTAVRVH</sequence>
<dbReference type="CDD" id="cd08288">
    <property type="entry name" value="MDR_yhdh"/>
    <property type="match status" value="1"/>
</dbReference>
<evidence type="ECO:0000313" key="3">
    <source>
        <dbReference type="Proteomes" id="UP000034037"/>
    </source>
</evidence>
<dbReference type="InterPro" id="IPR020843">
    <property type="entry name" value="ER"/>
</dbReference>
<dbReference type="Gene3D" id="3.40.50.720">
    <property type="entry name" value="NAD(P)-binding Rossmann-like Domain"/>
    <property type="match status" value="1"/>
</dbReference>